<dbReference type="HAMAP" id="MF_01411">
    <property type="entry name" value="LPS_assembly_LptD"/>
    <property type="match status" value="1"/>
</dbReference>
<comment type="caution">
    <text evidence="7">The sequence shown here is derived from an EMBL/GenBank/DDBJ whole genome shotgun (WGS) entry which is preliminary data.</text>
</comment>
<evidence type="ECO:0000259" key="5">
    <source>
        <dbReference type="Pfam" id="PF03968"/>
    </source>
</evidence>
<dbReference type="InterPro" id="IPR050218">
    <property type="entry name" value="LptD"/>
</dbReference>
<comment type="function">
    <text evidence="4">Involved in the assembly of lipopolysaccharide (LPS) at the surface of the outer membrane.</text>
</comment>
<feature type="signal peptide" evidence="4">
    <location>
        <begin position="1"/>
        <end position="36"/>
    </location>
</feature>
<name>A0A081B9F3_9HYPH</name>
<dbReference type="GO" id="GO:0009279">
    <property type="term" value="C:cell outer membrane"/>
    <property type="evidence" value="ECO:0007669"/>
    <property type="project" value="UniProtKB-SubCell"/>
</dbReference>
<dbReference type="Pfam" id="PF03968">
    <property type="entry name" value="LptD_N"/>
    <property type="match status" value="1"/>
</dbReference>
<evidence type="ECO:0000313" key="8">
    <source>
        <dbReference type="Proteomes" id="UP000028702"/>
    </source>
</evidence>
<dbReference type="GO" id="GO:0015920">
    <property type="term" value="P:lipopolysaccharide transport"/>
    <property type="evidence" value="ECO:0007669"/>
    <property type="project" value="InterPro"/>
</dbReference>
<evidence type="ECO:0000256" key="2">
    <source>
        <dbReference type="ARBA" id="ARBA00023136"/>
    </source>
</evidence>
<comment type="subunit">
    <text evidence="4">Component of the lipopolysaccharide transport and assembly complex.</text>
</comment>
<keyword evidence="8" id="KW-1185">Reference proteome</keyword>
<comment type="subcellular location">
    <subcellularLocation>
        <location evidence="4">Cell outer membrane</location>
    </subcellularLocation>
</comment>
<dbReference type="PANTHER" id="PTHR30189:SF1">
    <property type="entry name" value="LPS-ASSEMBLY PROTEIN LPTD"/>
    <property type="match status" value="1"/>
</dbReference>
<dbReference type="RefSeq" id="WP_045444296.1">
    <property type="nucleotide sequence ID" value="NZ_BBIO01000004.1"/>
</dbReference>
<comment type="similarity">
    <text evidence="4">Belongs to the LptD family.</text>
</comment>
<dbReference type="Proteomes" id="UP000028702">
    <property type="component" value="Unassembled WGS sequence"/>
</dbReference>
<comment type="caution">
    <text evidence="4">Lacks conserved residue(s) required for the propagation of feature annotation.</text>
</comment>
<dbReference type="EMBL" id="BBIO01000004">
    <property type="protein sequence ID" value="GAK44671.1"/>
    <property type="molecule type" value="Genomic_DNA"/>
</dbReference>
<accession>A0A081B9F3</accession>
<dbReference type="InterPro" id="IPR020889">
    <property type="entry name" value="LipoPS_assembly_LptD"/>
</dbReference>
<dbReference type="STRING" id="1333998.M2A_1170"/>
<dbReference type="GO" id="GO:0043165">
    <property type="term" value="P:Gram-negative-bacterium-type cell outer membrane assembly"/>
    <property type="evidence" value="ECO:0007669"/>
    <property type="project" value="UniProtKB-UniRule"/>
</dbReference>
<dbReference type="InterPro" id="IPR007543">
    <property type="entry name" value="LptD_C"/>
</dbReference>
<feature type="domain" description="Organic solvent tolerance-like N-terminal" evidence="5">
    <location>
        <begin position="55"/>
        <end position="132"/>
    </location>
</feature>
<feature type="domain" description="LptD C-terminal" evidence="6">
    <location>
        <begin position="304"/>
        <end position="667"/>
    </location>
</feature>
<reference evidence="7 8" key="1">
    <citation type="submission" date="2014-07" db="EMBL/GenBank/DDBJ databases">
        <title>Tepidicaulis marinum gen. nov., sp. nov., a novel marine bacterium denitrifying nitrate to nitrous oxide strictly under microaerobic conditions.</title>
        <authorList>
            <person name="Takeuchi M."/>
            <person name="Yamagishi T."/>
            <person name="Kamagata Y."/>
            <person name="Oshima K."/>
            <person name="Hattori M."/>
            <person name="Katayama T."/>
            <person name="Hanada S."/>
            <person name="Tamaki H."/>
            <person name="Marumo K."/>
            <person name="Maeda H."/>
            <person name="Nedachi M."/>
            <person name="Iwasaki W."/>
            <person name="Suwa Y."/>
            <person name="Sakata S."/>
        </authorList>
    </citation>
    <scope>NUCLEOTIDE SEQUENCE [LARGE SCALE GENOMIC DNA]</scope>
    <source>
        <strain evidence="7 8">MA2</strain>
    </source>
</reference>
<dbReference type="InterPro" id="IPR005653">
    <property type="entry name" value="OstA-like_N"/>
</dbReference>
<evidence type="ECO:0000256" key="1">
    <source>
        <dbReference type="ARBA" id="ARBA00022729"/>
    </source>
</evidence>
<sequence length="742" mass="83948" precursor="true">MRKAFPARGGKNAKKRLKAVSLWLSAGLFVSAAAHAAPVRNTPATLEETGEVLLQADELIYNRDTEVVTAKGNVEIVYGPRILFADKVTYEQKTGIVTAEGNIRILEPTGDVFFADRTRLSDELGEGFAESLSVLMVDNTRITAVEAKRSGGNLTTFHKGVFSPCEVCEAEGAEPLWQIKSYKVIHNQKEQQIIYEDAFFEFFGIPVAYVPFFSHPDPTVERQSGFLFPSLGFSEDFGTEVEIPYYWVIAPNMDATLAPRYTSKQGILYQAEFRHRTNRGEYEFDITGTKPTDPEAGTPADTDFRGSFFSEGKFKLDETWNWGFRTELTSDDTYLRRYDLSDETDLTSRVYVQGIDGRSEFLGESFFFQGLLSNDVSAETPIIAPLVNYYFEPERKILGGQLTWDTNIMSLTRARGTDSQRFSTTLGWESRHVTSTGEIFRPFVDLRGDVYYTDDVQITPTRQANSETVVRGLPTAGLEWRWPWVRSSGSTRQVVEPVVQLIYAPNGGNPDEIPNEDSLSFEFDAINLFENNRFPGLDRWEGGARANVGLNFSLYGEDGGVFDALIGQTLRFRENTEFDANSGLREQKSDYVGRLRYRPSENFSLAHRFRLDEEDFSFARNEVDLFTRLGPLSVSGTYAFFDASQSARLGTREELSAYANYRLSDYWSLRGYTRRDLENQQTLNNQLGLYYQDECFALGLAYQQEFFRDRDIEPDNSIMLQLTFKHLGTAGFSSGLSSSSDQ</sequence>
<gene>
    <name evidence="4" type="primary">lptD</name>
    <name evidence="7" type="ORF">M2A_1170</name>
</gene>
<evidence type="ECO:0000313" key="7">
    <source>
        <dbReference type="EMBL" id="GAK44671.1"/>
    </source>
</evidence>
<evidence type="ECO:0000256" key="3">
    <source>
        <dbReference type="ARBA" id="ARBA00023237"/>
    </source>
</evidence>
<keyword evidence="3 4" id="KW-0998">Cell outer membrane</keyword>
<feature type="chain" id="PRO_5008981874" description="LPS-assembly protein LptD" evidence="4">
    <location>
        <begin position="37"/>
        <end position="742"/>
    </location>
</feature>
<evidence type="ECO:0000256" key="4">
    <source>
        <dbReference type="HAMAP-Rule" id="MF_01411"/>
    </source>
</evidence>
<protein>
    <recommendedName>
        <fullName evidence="4">LPS-assembly protein LptD</fullName>
    </recommendedName>
</protein>
<keyword evidence="2 4" id="KW-0472">Membrane</keyword>
<proteinExistence type="inferred from homology"/>
<evidence type="ECO:0000259" key="6">
    <source>
        <dbReference type="Pfam" id="PF04453"/>
    </source>
</evidence>
<dbReference type="Pfam" id="PF04453">
    <property type="entry name" value="LptD"/>
    <property type="match status" value="1"/>
</dbReference>
<dbReference type="AlphaFoldDB" id="A0A081B9F3"/>
<organism evidence="7 8">
    <name type="scientific">Tepidicaulis marinus</name>
    <dbReference type="NCBI Taxonomy" id="1333998"/>
    <lineage>
        <taxon>Bacteria</taxon>
        <taxon>Pseudomonadati</taxon>
        <taxon>Pseudomonadota</taxon>
        <taxon>Alphaproteobacteria</taxon>
        <taxon>Hyphomicrobiales</taxon>
        <taxon>Parvibaculaceae</taxon>
        <taxon>Tepidicaulis</taxon>
    </lineage>
</organism>
<dbReference type="PANTHER" id="PTHR30189">
    <property type="entry name" value="LPS-ASSEMBLY PROTEIN"/>
    <property type="match status" value="1"/>
</dbReference>
<keyword evidence="1 4" id="KW-0732">Signal</keyword>
<dbReference type="GO" id="GO:1990351">
    <property type="term" value="C:transporter complex"/>
    <property type="evidence" value="ECO:0007669"/>
    <property type="project" value="TreeGrafter"/>
</dbReference>
<dbReference type="Gene3D" id="2.60.450.10">
    <property type="entry name" value="Lipopolysaccharide (LPS) transport protein A like domain"/>
    <property type="match status" value="1"/>
</dbReference>
<dbReference type="eggNOG" id="COG1452">
    <property type="taxonomic scope" value="Bacteria"/>
</dbReference>